<dbReference type="Proteomes" id="UP000824049">
    <property type="component" value="Unassembled WGS sequence"/>
</dbReference>
<evidence type="ECO:0000313" key="4">
    <source>
        <dbReference type="EMBL" id="HIZ39697.1"/>
    </source>
</evidence>
<feature type="compositionally biased region" description="Low complexity" evidence="1">
    <location>
        <begin position="487"/>
        <end position="521"/>
    </location>
</feature>
<keyword evidence="2" id="KW-0472">Membrane</keyword>
<dbReference type="InterPro" id="IPR032364">
    <property type="entry name" value="GramPos_pilinD1_N"/>
</dbReference>
<proteinExistence type="predicted"/>
<evidence type="ECO:0000313" key="5">
    <source>
        <dbReference type="Proteomes" id="UP000824049"/>
    </source>
</evidence>
<organism evidence="4 5">
    <name type="scientific">Candidatus Anaerobutyricum stercoris</name>
    <dbReference type="NCBI Taxonomy" id="2838457"/>
    <lineage>
        <taxon>Bacteria</taxon>
        <taxon>Bacillati</taxon>
        <taxon>Bacillota</taxon>
        <taxon>Clostridia</taxon>
        <taxon>Lachnospirales</taxon>
        <taxon>Lachnospiraceae</taxon>
        <taxon>Anaerobutyricum</taxon>
    </lineage>
</organism>
<protein>
    <submittedName>
        <fullName evidence="4">LPXTG cell wall anchor domain-containing protein</fullName>
    </submittedName>
</protein>
<accession>A0A9D2J855</accession>
<evidence type="ECO:0000256" key="2">
    <source>
        <dbReference type="SAM" id="Phobius"/>
    </source>
</evidence>
<comment type="caution">
    <text evidence="4">The sequence shown here is derived from an EMBL/GenBank/DDBJ whole genome shotgun (WGS) entry which is preliminary data.</text>
</comment>
<dbReference type="Pfam" id="PF16555">
    <property type="entry name" value="GramPos_pilinD1"/>
    <property type="match status" value="1"/>
</dbReference>
<sequence>MKMKQRSFTIRKYGAFLTVLLVLSLVFGTFAGIPVHAEEGASASNTYNPNQPGSITVKLGDIGTQETTNKNGVELTIYQVGDINTTNNYIQFDLVQGLADLESLDGVDLNDVTTAEANLEAAEKLEDAVLDAGLTAAGKEYTATVDGEDGVAVFQGENGVGLPQGMYLVQQTNANAYGITSPFLVAIPYMTDGANWIYNVVANPKGAEFDSLGSIQVTKALKYNNDGNLLDTTAENASYDIGLFMDSQGQYRYSGENWRQTVTIQGTSSSTVTFDNLPITSKPYYVFELDENGNAITYSSDLGGADSDNLFTVMAGEDPAAPNAGEAPEIILDTENNPNASATISNVYADLPDGYYVTGEITITKSVMDNGQMIATNYPFYAGIFTVDAQGNVNANPTEVVKLNNNGSVTVEVPLGGTNGTDPITYAVMETEEDGTLINKETFSYTVTGEANVNLSVDQTTGNVAITNTLKEGADGYYQDPSTQAPRDTSSNNNNNNNSGSDNRNTSSGTNRSSRSSRTGDNNQILLYGGLLAAAVIVGGVVVARRRRRTNG</sequence>
<dbReference type="AlphaFoldDB" id="A0A9D2J855"/>
<feature type="domain" description="Gram-positive pilin subunit D1 N-terminal" evidence="3">
    <location>
        <begin position="114"/>
        <end position="201"/>
    </location>
</feature>
<reference evidence="4" key="2">
    <citation type="submission" date="2021-04" db="EMBL/GenBank/DDBJ databases">
        <authorList>
            <person name="Gilroy R."/>
        </authorList>
    </citation>
    <scope>NUCLEOTIDE SEQUENCE</scope>
    <source>
        <strain evidence="4">CHK179-28034</strain>
    </source>
</reference>
<feature type="region of interest" description="Disordered" evidence="1">
    <location>
        <begin position="472"/>
        <end position="521"/>
    </location>
</feature>
<dbReference type="Gene3D" id="2.60.40.10">
    <property type="entry name" value="Immunoglobulins"/>
    <property type="match status" value="1"/>
</dbReference>
<name>A0A9D2J855_9FIRM</name>
<dbReference type="InterPro" id="IPR013783">
    <property type="entry name" value="Ig-like_fold"/>
</dbReference>
<feature type="transmembrane region" description="Helical" evidence="2">
    <location>
        <begin position="525"/>
        <end position="544"/>
    </location>
</feature>
<keyword evidence="2" id="KW-1133">Transmembrane helix</keyword>
<gene>
    <name evidence="4" type="ORF">H9968_07210</name>
</gene>
<dbReference type="EMBL" id="DXBR01000062">
    <property type="protein sequence ID" value="HIZ39697.1"/>
    <property type="molecule type" value="Genomic_DNA"/>
</dbReference>
<reference evidence="4" key="1">
    <citation type="journal article" date="2021" name="PeerJ">
        <title>Extensive microbial diversity within the chicken gut microbiome revealed by metagenomics and culture.</title>
        <authorList>
            <person name="Gilroy R."/>
            <person name="Ravi A."/>
            <person name="Getino M."/>
            <person name="Pursley I."/>
            <person name="Horton D.L."/>
            <person name="Alikhan N.F."/>
            <person name="Baker D."/>
            <person name="Gharbi K."/>
            <person name="Hall N."/>
            <person name="Watson M."/>
            <person name="Adriaenssens E.M."/>
            <person name="Foster-Nyarko E."/>
            <person name="Jarju S."/>
            <person name="Secka A."/>
            <person name="Antonio M."/>
            <person name="Oren A."/>
            <person name="Chaudhuri R.R."/>
            <person name="La Ragione R."/>
            <person name="Hildebrand F."/>
            <person name="Pallen M.J."/>
        </authorList>
    </citation>
    <scope>NUCLEOTIDE SEQUENCE</scope>
    <source>
        <strain evidence="4">CHK179-28034</strain>
    </source>
</reference>
<keyword evidence="2" id="KW-0812">Transmembrane</keyword>
<evidence type="ECO:0000256" key="1">
    <source>
        <dbReference type="SAM" id="MobiDB-lite"/>
    </source>
</evidence>
<evidence type="ECO:0000259" key="3">
    <source>
        <dbReference type="Pfam" id="PF16555"/>
    </source>
</evidence>
<dbReference type="NCBIfam" id="TIGR01167">
    <property type="entry name" value="LPXTG_anchor"/>
    <property type="match status" value="1"/>
</dbReference>